<proteinExistence type="predicted"/>
<keyword evidence="1" id="KW-0902">Two-component regulatory system</keyword>
<dbReference type="Gene3D" id="1.20.120.160">
    <property type="entry name" value="HPT domain"/>
    <property type="match status" value="1"/>
</dbReference>
<dbReference type="InterPro" id="IPR008207">
    <property type="entry name" value="Sig_transdc_His_kin_Hpt_dom"/>
</dbReference>
<keyword evidence="5" id="KW-1185">Reference proteome</keyword>
<dbReference type="EMBL" id="SOBT01000013">
    <property type="protein sequence ID" value="TDU23200.1"/>
    <property type="molecule type" value="Genomic_DNA"/>
</dbReference>
<evidence type="ECO:0000313" key="4">
    <source>
        <dbReference type="EMBL" id="TDU23200.1"/>
    </source>
</evidence>
<dbReference type="Pfam" id="PF01627">
    <property type="entry name" value="Hpt"/>
    <property type="match status" value="1"/>
</dbReference>
<comment type="caution">
    <text evidence="4">The sequence shown here is derived from an EMBL/GenBank/DDBJ whole genome shotgun (WGS) entry which is preliminary data.</text>
</comment>
<dbReference type="AlphaFoldDB" id="A0A4R7NRZ1"/>
<sequence>MNAAPLRILLATTDPVQAVLAARLIQRLGHPAPHRVQGWDAAIAAMPEFPADVWLVDSRLLPRDDASATTLPWIITIRAAPSDLQGIPKNRYDDVLGTPLSLEPLSAALQRRRLPGDAPPDDFSGATWSELLRLFGPTGVAELLGALRNDLPTTRARQAQAIQSHDFPGLKRIAHSLRGASLQLGAEDLARLLASAEHAALEGSTEAAELGAQALARYSALIERLDDELRRI</sequence>
<accession>A0A4R7NRZ1</accession>
<dbReference type="InterPro" id="IPR011006">
    <property type="entry name" value="CheY-like_superfamily"/>
</dbReference>
<reference evidence="4 5" key="1">
    <citation type="submission" date="2019-03" db="EMBL/GenBank/DDBJ databases">
        <title>Genomic Encyclopedia of Type Strains, Phase IV (KMG-IV): sequencing the most valuable type-strain genomes for metagenomic binning, comparative biology and taxonomic classification.</title>
        <authorList>
            <person name="Goeker M."/>
        </authorList>
    </citation>
    <scope>NUCLEOTIDE SEQUENCE [LARGE SCALE GENOMIC DNA]</scope>
    <source>
        <strain evidence="4 5">DSM 26377</strain>
    </source>
</reference>
<evidence type="ECO:0000256" key="1">
    <source>
        <dbReference type="ARBA" id="ARBA00023012"/>
    </source>
</evidence>
<dbReference type="Proteomes" id="UP000295341">
    <property type="component" value="Unassembled WGS sequence"/>
</dbReference>
<evidence type="ECO:0000256" key="2">
    <source>
        <dbReference type="PROSITE-ProRule" id="PRU00110"/>
    </source>
</evidence>
<dbReference type="SUPFAM" id="SSF52172">
    <property type="entry name" value="CheY-like"/>
    <property type="match status" value="1"/>
</dbReference>
<dbReference type="RefSeq" id="WP_133883876.1">
    <property type="nucleotide sequence ID" value="NZ_MWIN01000025.1"/>
</dbReference>
<gene>
    <name evidence="4" type="ORF">DFR24_4723</name>
</gene>
<organism evidence="4 5">
    <name type="scientific">Panacagrimonas perspica</name>
    <dbReference type="NCBI Taxonomy" id="381431"/>
    <lineage>
        <taxon>Bacteria</taxon>
        <taxon>Pseudomonadati</taxon>
        <taxon>Pseudomonadota</taxon>
        <taxon>Gammaproteobacteria</taxon>
        <taxon>Nevskiales</taxon>
        <taxon>Nevskiaceae</taxon>
        <taxon>Panacagrimonas</taxon>
    </lineage>
</organism>
<evidence type="ECO:0000313" key="5">
    <source>
        <dbReference type="Proteomes" id="UP000295341"/>
    </source>
</evidence>
<protein>
    <submittedName>
        <fullName evidence="4">HPt (Histidine-containing phosphotransfer) domain-containing protein</fullName>
    </submittedName>
</protein>
<keyword evidence="2" id="KW-0597">Phosphoprotein</keyword>
<evidence type="ECO:0000259" key="3">
    <source>
        <dbReference type="PROSITE" id="PS50894"/>
    </source>
</evidence>
<feature type="modified residue" description="Phosphohistidine" evidence="2">
    <location>
        <position position="175"/>
    </location>
</feature>
<dbReference type="OrthoDB" id="9800897at2"/>
<dbReference type="PROSITE" id="PS50894">
    <property type="entry name" value="HPT"/>
    <property type="match status" value="1"/>
</dbReference>
<dbReference type="GO" id="GO:0000160">
    <property type="term" value="P:phosphorelay signal transduction system"/>
    <property type="evidence" value="ECO:0007669"/>
    <property type="project" value="UniProtKB-KW"/>
</dbReference>
<dbReference type="SUPFAM" id="SSF47226">
    <property type="entry name" value="Histidine-containing phosphotransfer domain, HPT domain"/>
    <property type="match status" value="1"/>
</dbReference>
<dbReference type="InterPro" id="IPR036641">
    <property type="entry name" value="HPT_dom_sf"/>
</dbReference>
<dbReference type="GO" id="GO:0004672">
    <property type="term" value="F:protein kinase activity"/>
    <property type="evidence" value="ECO:0007669"/>
    <property type="project" value="UniProtKB-ARBA"/>
</dbReference>
<name>A0A4R7NRZ1_9GAMM</name>
<feature type="domain" description="HPt" evidence="3">
    <location>
        <begin position="136"/>
        <end position="232"/>
    </location>
</feature>